<comment type="caution">
    <text evidence="6">The sequence shown here is derived from an EMBL/GenBank/DDBJ whole genome shotgun (WGS) entry which is preliminary data.</text>
</comment>
<keyword evidence="7" id="KW-1185">Reference proteome</keyword>
<evidence type="ECO:0000256" key="2">
    <source>
        <dbReference type="ARBA" id="ARBA00022692"/>
    </source>
</evidence>
<dbReference type="Pfam" id="PF00335">
    <property type="entry name" value="Tetraspanin"/>
    <property type="match status" value="1"/>
</dbReference>
<keyword evidence="4 5" id="KW-0472">Membrane</keyword>
<organism evidence="6 7">
    <name type="scientific">Schistosoma japonicum</name>
    <name type="common">Blood fluke</name>
    <dbReference type="NCBI Taxonomy" id="6182"/>
    <lineage>
        <taxon>Eukaryota</taxon>
        <taxon>Metazoa</taxon>
        <taxon>Spiralia</taxon>
        <taxon>Lophotrochozoa</taxon>
        <taxon>Platyhelminthes</taxon>
        <taxon>Trematoda</taxon>
        <taxon>Digenea</taxon>
        <taxon>Strigeidida</taxon>
        <taxon>Schistosomatoidea</taxon>
        <taxon>Schistosomatidae</taxon>
        <taxon>Schistosoma</taxon>
    </lineage>
</organism>
<evidence type="ECO:0000256" key="5">
    <source>
        <dbReference type="SAM" id="Phobius"/>
    </source>
</evidence>
<feature type="transmembrane region" description="Helical" evidence="5">
    <location>
        <begin position="29"/>
        <end position="52"/>
    </location>
</feature>
<dbReference type="AlphaFoldDB" id="A0A4Z2D3Y4"/>
<evidence type="ECO:0000256" key="1">
    <source>
        <dbReference type="ARBA" id="ARBA00004141"/>
    </source>
</evidence>
<dbReference type="OrthoDB" id="6234270at2759"/>
<dbReference type="SUPFAM" id="SSF48652">
    <property type="entry name" value="Tetraspanin"/>
    <property type="match status" value="1"/>
</dbReference>
<evidence type="ECO:0000256" key="4">
    <source>
        <dbReference type="ARBA" id="ARBA00023136"/>
    </source>
</evidence>
<keyword evidence="6" id="KW-0675">Receptor</keyword>
<feature type="transmembrane region" description="Helical" evidence="5">
    <location>
        <begin position="129"/>
        <end position="147"/>
    </location>
</feature>
<dbReference type="InterPro" id="IPR018499">
    <property type="entry name" value="Tetraspanin/Peripherin"/>
</dbReference>
<name>A0A4Z2D3Y4_SCHJA</name>
<sequence>MRNVLHSLLYWIIFQLEFIMFVARSHTLFFTINFIITISIILLASGAGLFILSEDANFMILHKTINLFKKHVVPQTPHYGDGVGKLIMTITEKLCIVVFIFSIANLCICVIGLIAVWNQKSTLLNVYQILIGFQIIGHLALLIGYYYNKQSLKDHLMTFARDYMKEYISLKSGTPGSLFAGSVMALLNCCGADDYHKKWRFPKFDPVDNYDNIIYKGLSLPIPCCRMNDNLEIINTTCPFQYTIFNSNIGRDCSKLFAEEISSYTDTFILGSNSILVINFETHKTVSWIGHCRVHYLVSYQLSVLSTSVIMLCNAVKAVKDFNPITL</sequence>
<feature type="transmembrane region" description="Helical" evidence="5">
    <location>
        <begin position="94"/>
        <end position="117"/>
    </location>
</feature>
<evidence type="ECO:0000256" key="3">
    <source>
        <dbReference type="ARBA" id="ARBA00022989"/>
    </source>
</evidence>
<protein>
    <submittedName>
        <fullName evidence="6">Tetraspanin-CD63 receptor isoform 2</fullName>
    </submittedName>
</protein>
<dbReference type="STRING" id="6182.A0A4Z2D3Y4"/>
<accession>A0A4Z2D3Y4</accession>
<feature type="transmembrane region" description="Helical" evidence="5">
    <location>
        <begin position="7"/>
        <end position="23"/>
    </location>
</feature>
<evidence type="ECO:0000313" key="6">
    <source>
        <dbReference type="EMBL" id="TNN11205.1"/>
    </source>
</evidence>
<dbReference type="GO" id="GO:0016020">
    <property type="term" value="C:membrane"/>
    <property type="evidence" value="ECO:0007669"/>
    <property type="project" value="UniProtKB-SubCell"/>
</dbReference>
<comment type="subcellular location">
    <subcellularLocation>
        <location evidence="1">Membrane</location>
        <topology evidence="1">Multi-pass membrane protein</topology>
    </subcellularLocation>
</comment>
<proteinExistence type="predicted"/>
<dbReference type="Proteomes" id="UP000311919">
    <property type="component" value="Unassembled WGS sequence"/>
</dbReference>
<evidence type="ECO:0000313" key="7">
    <source>
        <dbReference type="Proteomes" id="UP000311919"/>
    </source>
</evidence>
<keyword evidence="2 5" id="KW-0812">Transmembrane</keyword>
<gene>
    <name evidence="6" type="ORF">EWB00_004759</name>
</gene>
<keyword evidence="3 5" id="KW-1133">Transmembrane helix</keyword>
<reference evidence="6 7" key="1">
    <citation type="submission" date="2019-03" db="EMBL/GenBank/DDBJ databases">
        <title>An improved genome assembly of the fluke Schistosoma japonicum.</title>
        <authorList>
            <person name="Hu W."/>
            <person name="Luo F."/>
            <person name="Yin M."/>
            <person name="Mo X."/>
            <person name="Sun C."/>
            <person name="Wu Q."/>
            <person name="Zhu B."/>
            <person name="Xiang M."/>
            <person name="Wang J."/>
            <person name="Wang Y."/>
            <person name="Zhang T."/>
            <person name="Xu B."/>
            <person name="Zheng H."/>
            <person name="Feng Z."/>
        </authorList>
    </citation>
    <scope>NUCLEOTIDE SEQUENCE [LARGE SCALE GENOMIC DNA]</scope>
    <source>
        <strain evidence="6">HuSjv2</strain>
        <tissue evidence="6">Worms</tissue>
    </source>
</reference>
<dbReference type="EMBL" id="SKCS01000308">
    <property type="protein sequence ID" value="TNN11205.1"/>
    <property type="molecule type" value="Genomic_DNA"/>
</dbReference>
<dbReference type="InterPro" id="IPR008952">
    <property type="entry name" value="Tetraspanin_EC2_sf"/>
</dbReference>